<sequence length="266" mass="29751">MQKAALVVTLLLSIGSIIFGRMHWESKISAHVASPATVENKTETEENAAAEEASESSPGLSAAYTKNLPKEVQQKFAEAESTKEPLLFLIFGSDTGAGAETPWAAEVKEHLEKAYTPELIRVETVLLADKTSQQVVTEKLHAAGAEMNPDILLFEPFLLKDNGLVGIDNTLINIESLLADFKKNNSSISVFLQPSYPIPGARFYPLEVQQLSKFADEHGHYYLNHWENWPDQESEELYEYVQEDKKSLTETGHKAWADYLKEYFVS</sequence>
<organism evidence="2 3">
    <name type="scientific">Metabacillus lacus</name>
    <dbReference type="NCBI Taxonomy" id="1983721"/>
    <lineage>
        <taxon>Bacteria</taxon>
        <taxon>Bacillati</taxon>
        <taxon>Bacillota</taxon>
        <taxon>Bacilli</taxon>
        <taxon>Bacillales</taxon>
        <taxon>Bacillaceae</taxon>
        <taxon>Metabacillus</taxon>
    </lineage>
</organism>
<evidence type="ECO:0000256" key="1">
    <source>
        <dbReference type="SAM" id="MobiDB-lite"/>
    </source>
</evidence>
<dbReference type="SUPFAM" id="SSF52266">
    <property type="entry name" value="SGNH hydrolase"/>
    <property type="match status" value="1"/>
</dbReference>
<gene>
    <name evidence="2" type="ORF">GJU40_16120</name>
</gene>
<protein>
    <recommendedName>
        <fullName evidence="4">SGNH/GDSL hydrolase family protein</fullName>
    </recommendedName>
</protein>
<dbReference type="RefSeq" id="WP_154309133.1">
    <property type="nucleotide sequence ID" value="NZ_WKKI01000041.1"/>
</dbReference>
<dbReference type="Gene3D" id="3.40.50.1110">
    <property type="entry name" value="SGNH hydrolase"/>
    <property type="match status" value="1"/>
</dbReference>
<reference evidence="2 3" key="1">
    <citation type="submission" date="2019-11" db="EMBL/GenBank/DDBJ databases">
        <title>Bacillus lacus genome.</title>
        <authorList>
            <person name="Allen C.J."/>
            <person name="Newman J.D."/>
        </authorList>
    </citation>
    <scope>NUCLEOTIDE SEQUENCE [LARGE SCALE GENOMIC DNA]</scope>
    <source>
        <strain evidence="2 3">KCTC 33946</strain>
    </source>
</reference>
<evidence type="ECO:0008006" key="4">
    <source>
        <dbReference type="Google" id="ProtNLM"/>
    </source>
</evidence>
<feature type="compositionally biased region" description="Acidic residues" evidence="1">
    <location>
        <begin position="45"/>
        <end position="54"/>
    </location>
</feature>
<proteinExistence type="predicted"/>
<evidence type="ECO:0000313" key="3">
    <source>
        <dbReference type="Proteomes" id="UP000448867"/>
    </source>
</evidence>
<dbReference type="Proteomes" id="UP000448867">
    <property type="component" value="Unassembled WGS sequence"/>
</dbReference>
<evidence type="ECO:0000313" key="2">
    <source>
        <dbReference type="EMBL" id="MRX73669.1"/>
    </source>
</evidence>
<feature type="region of interest" description="Disordered" evidence="1">
    <location>
        <begin position="37"/>
        <end position="62"/>
    </location>
</feature>
<keyword evidence="3" id="KW-1185">Reference proteome</keyword>
<dbReference type="InterPro" id="IPR036514">
    <property type="entry name" value="SGNH_hydro_sf"/>
</dbReference>
<comment type="caution">
    <text evidence="2">The sequence shown here is derived from an EMBL/GenBank/DDBJ whole genome shotgun (WGS) entry which is preliminary data.</text>
</comment>
<dbReference type="OrthoDB" id="2451965at2"/>
<name>A0A7X2M141_9BACI</name>
<dbReference type="EMBL" id="WKKI01000041">
    <property type="protein sequence ID" value="MRX73669.1"/>
    <property type="molecule type" value="Genomic_DNA"/>
</dbReference>
<accession>A0A7X2M141</accession>
<dbReference type="AlphaFoldDB" id="A0A7X2M141"/>